<evidence type="ECO:0000313" key="11">
    <source>
        <dbReference type="Proteomes" id="UP000638848"/>
    </source>
</evidence>
<evidence type="ECO:0000313" key="10">
    <source>
        <dbReference type="EMBL" id="GGG68377.1"/>
    </source>
</evidence>
<dbReference type="RefSeq" id="WP_188539712.1">
    <property type="nucleotide sequence ID" value="NZ_BMEQ01000030.1"/>
</dbReference>
<evidence type="ECO:0000256" key="7">
    <source>
        <dbReference type="SAM" id="MobiDB-lite"/>
    </source>
</evidence>
<feature type="region of interest" description="Disordered" evidence="7">
    <location>
        <begin position="296"/>
        <end position="324"/>
    </location>
</feature>
<comment type="similarity">
    <text evidence="2">Belongs to the FKBP-type PPIase family.</text>
</comment>
<comment type="caution">
    <text evidence="10">The sequence shown here is derived from an EMBL/GenBank/DDBJ whole genome shotgun (WGS) entry which is preliminary data.</text>
</comment>
<dbReference type="EMBL" id="BMEQ01000030">
    <property type="protein sequence ID" value="GGG68377.1"/>
    <property type="molecule type" value="Genomic_DNA"/>
</dbReference>
<protein>
    <recommendedName>
        <fullName evidence="3 6">peptidylprolyl isomerase</fullName>
        <ecNumber evidence="3 6">5.2.1.8</ecNumber>
    </recommendedName>
</protein>
<keyword evidence="11" id="KW-1185">Reference proteome</keyword>
<dbReference type="Pfam" id="PF00254">
    <property type="entry name" value="FKBP_C"/>
    <property type="match status" value="1"/>
</dbReference>
<feature type="signal peptide" evidence="8">
    <location>
        <begin position="1"/>
        <end position="27"/>
    </location>
</feature>
<keyword evidence="4 6" id="KW-0697">Rotamase</keyword>
<evidence type="ECO:0000256" key="4">
    <source>
        <dbReference type="ARBA" id="ARBA00023110"/>
    </source>
</evidence>
<dbReference type="Gene3D" id="3.10.50.40">
    <property type="match status" value="1"/>
</dbReference>
<dbReference type="EC" id="5.2.1.8" evidence="3 6"/>
<dbReference type="PANTHER" id="PTHR43811">
    <property type="entry name" value="FKBP-TYPE PEPTIDYL-PROLYL CIS-TRANS ISOMERASE FKPA"/>
    <property type="match status" value="1"/>
</dbReference>
<dbReference type="GO" id="GO:0003755">
    <property type="term" value="F:peptidyl-prolyl cis-trans isomerase activity"/>
    <property type="evidence" value="ECO:0007669"/>
    <property type="project" value="UniProtKB-KW"/>
</dbReference>
<sequence length="324" mass="33568">MRKTLTTTGAALSLTLLLAGCSGGTGVDTVELAGDPAEGTAPSVTFETPMNVEEASAKVLREGEGAELEEGDTLLLQAALYKGSDASSIGETYSRGAGQVLKLEEGLKETIPEMYEELVDAKEGAIIAYSSPETSGAAGDESTSVEVYEVVRKIPTEIEGEMQDAPKGLPEVTENEQGVPVVAEPEGKAPKKLVSEYLIEGDGEEVAEGDTVIANYVGVKWSGGEPFDSSYEAGTPAAFALDQVIEGWKNGLVGKKEGSRVMLSVPVAQAYGTEKDLGEDSSYPAGDLIFVVDILAAEDTPEPPAEPEATTSPSASPSASPTGE</sequence>
<dbReference type="SUPFAM" id="SSF54534">
    <property type="entry name" value="FKBP-like"/>
    <property type="match status" value="1"/>
</dbReference>
<feature type="chain" id="PRO_5037572783" description="peptidylprolyl isomerase" evidence="8">
    <location>
        <begin position="28"/>
        <end position="324"/>
    </location>
</feature>
<organism evidence="10 11">
    <name type="scientific">Kocuria dechangensis</name>
    <dbReference type="NCBI Taxonomy" id="1176249"/>
    <lineage>
        <taxon>Bacteria</taxon>
        <taxon>Bacillati</taxon>
        <taxon>Actinomycetota</taxon>
        <taxon>Actinomycetes</taxon>
        <taxon>Micrococcales</taxon>
        <taxon>Micrococcaceae</taxon>
        <taxon>Kocuria</taxon>
    </lineage>
</organism>
<name>A0A917H629_9MICC</name>
<dbReference type="PROSITE" id="PS51257">
    <property type="entry name" value="PROKAR_LIPOPROTEIN"/>
    <property type="match status" value="1"/>
</dbReference>
<accession>A0A917H629</accession>
<evidence type="ECO:0000256" key="8">
    <source>
        <dbReference type="SAM" id="SignalP"/>
    </source>
</evidence>
<evidence type="ECO:0000256" key="2">
    <source>
        <dbReference type="ARBA" id="ARBA00006577"/>
    </source>
</evidence>
<proteinExistence type="inferred from homology"/>
<dbReference type="PROSITE" id="PS50059">
    <property type="entry name" value="FKBP_PPIASE"/>
    <property type="match status" value="1"/>
</dbReference>
<dbReference type="InterPro" id="IPR001179">
    <property type="entry name" value="PPIase_FKBP_dom"/>
</dbReference>
<dbReference type="Proteomes" id="UP000638848">
    <property type="component" value="Unassembled WGS sequence"/>
</dbReference>
<evidence type="ECO:0000256" key="1">
    <source>
        <dbReference type="ARBA" id="ARBA00000971"/>
    </source>
</evidence>
<feature type="compositionally biased region" description="Low complexity" evidence="7">
    <location>
        <begin position="307"/>
        <end position="324"/>
    </location>
</feature>
<dbReference type="AlphaFoldDB" id="A0A917H629"/>
<reference evidence="10" key="1">
    <citation type="journal article" date="2014" name="Int. J. Syst. Evol. Microbiol.">
        <title>Complete genome sequence of Corynebacterium casei LMG S-19264T (=DSM 44701T), isolated from a smear-ripened cheese.</title>
        <authorList>
            <consortium name="US DOE Joint Genome Institute (JGI-PGF)"/>
            <person name="Walter F."/>
            <person name="Albersmeier A."/>
            <person name="Kalinowski J."/>
            <person name="Ruckert C."/>
        </authorList>
    </citation>
    <scope>NUCLEOTIDE SEQUENCE</scope>
    <source>
        <strain evidence="10">CGMCC 1.12187</strain>
    </source>
</reference>
<keyword evidence="5 6" id="KW-0413">Isomerase</keyword>
<dbReference type="InterPro" id="IPR046357">
    <property type="entry name" value="PPIase_dom_sf"/>
</dbReference>
<evidence type="ECO:0000259" key="9">
    <source>
        <dbReference type="PROSITE" id="PS50059"/>
    </source>
</evidence>
<reference evidence="10" key="2">
    <citation type="submission" date="2020-09" db="EMBL/GenBank/DDBJ databases">
        <authorList>
            <person name="Sun Q."/>
            <person name="Zhou Y."/>
        </authorList>
    </citation>
    <scope>NUCLEOTIDE SEQUENCE</scope>
    <source>
        <strain evidence="10">CGMCC 1.12187</strain>
    </source>
</reference>
<keyword evidence="8" id="KW-0732">Signal</keyword>
<gene>
    <name evidence="10" type="ORF">GCM10011374_35910</name>
</gene>
<comment type="catalytic activity">
    <reaction evidence="1 6">
        <text>[protein]-peptidylproline (omega=180) = [protein]-peptidylproline (omega=0)</text>
        <dbReference type="Rhea" id="RHEA:16237"/>
        <dbReference type="Rhea" id="RHEA-COMP:10747"/>
        <dbReference type="Rhea" id="RHEA-COMP:10748"/>
        <dbReference type="ChEBI" id="CHEBI:83833"/>
        <dbReference type="ChEBI" id="CHEBI:83834"/>
        <dbReference type="EC" id="5.2.1.8"/>
    </reaction>
</comment>
<evidence type="ECO:0000256" key="3">
    <source>
        <dbReference type="ARBA" id="ARBA00013194"/>
    </source>
</evidence>
<evidence type="ECO:0000256" key="5">
    <source>
        <dbReference type="ARBA" id="ARBA00023235"/>
    </source>
</evidence>
<feature type="domain" description="PPIase FKBP-type" evidence="9">
    <location>
        <begin position="209"/>
        <end position="298"/>
    </location>
</feature>
<dbReference type="PANTHER" id="PTHR43811:SF19">
    <property type="entry name" value="39 KDA FK506-BINDING NUCLEAR PROTEIN"/>
    <property type="match status" value="1"/>
</dbReference>
<evidence type="ECO:0000256" key="6">
    <source>
        <dbReference type="PROSITE-ProRule" id="PRU00277"/>
    </source>
</evidence>